<organism evidence="8 9">
    <name type="scientific">Molorchus minor</name>
    <dbReference type="NCBI Taxonomy" id="1323400"/>
    <lineage>
        <taxon>Eukaryota</taxon>
        <taxon>Metazoa</taxon>
        <taxon>Ecdysozoa</taxon>
        <taxon>Arthropoda</taxon>
        <taxon>Hexapoda</taxon>
        <taxon>Insecta</taxon>
        <taxon>Pterygota</taxon>
        <taxon>Neoptera</taxon>
        <taxon>Endopterygota</taxon>
        <taxon>Coleoptera</taxon>
        <taxon>Polyphaga</taxon>
        <taxon>Cucujiformia</taxon>
        <taxon>Chrysomeloidea</taxon>
        <taxon>Cerambycidae</taxon>
        <taxon>Lamiinae</taxon>
        <taxon>Monochamini</taxon>
        <taxon>Molorchus</taxon>
    </lineage>
</organism>
<evidence type="ECO:0000313" key="9">
    <source>
        <dbReference type="Proteomes" id="UP001162164"/>
    </source>
</evidence>
<dbReference type="InterPro" id="IPR049452">
    <property type="entry name" value="Anoctamin_TM"/>
</dbReference>
<reference evidence="8" key="1">
    <citation type="journal article" date="2023" name="Insect Mol. Biol.">
        <title>Genome sequencing provides insights into the evolution of gene families encoding plant cell wall-degrading enzymes in longhorned beetles.</title>
        <authorList>
            <person name="Shin N.R."/>
            <person name="Okamura Y."/>
            <person name="Kirsch R."/>
            <person name="Pauchet Y."/>
        </authorList>
    </citation>
    <scope>NUCLEOTIDE SEQUENCE</scope>
    <source>
        <strain evidence="8">MMC_N1</strain>
    </source>
</reference>
<evidence type="ECO:0000313" key="8">
    <source>
        <dbReference type="EMBL" id="KAJ8969669.1"/>
    </source>
</evidence>
<feature type="transmembrane region" description="Helical" evidence="6">
    <location>
        <begin position="67"/>
        <end position="87"/>
    </location>
</feature>
<dbReference type="EMBL" id="JAPWTJ010001752">
    <property type="protein sequence ID" value="KAJ8969669.1"/>
    <property type="molecule type" value="Genomic_DNA"/>
</dbReference>
<evidence type="ECO:0000256" key="3">
    <source>
        <dbReference type="ARBA" id="ARBA00022692"/>
    </source>
</evidence>
<evidence type="ECO:0000256" key="5">
    <source>
        <dbReference type="ARBA" id="ARBA00023136"/>
    </source>
</evidence>
<dbReference type="InterPro" id="IPR007632">
    <property type="entry name" value="Anoctamin"/>
</dbReference>
<evidence type="ECO:0000256" key="2">
    <source>
        <dbReference type="ARBA" id="ARBA00009671"/>
    </source>
</evidence>
<protein>
    <recommendedName>
        <fullName evidence="6">Anoctamin</fullName>
    </recommendedName>
</protein>
<keyword evidence="9" id="KW-1185">Reference proteome</keyword>
<evidence type="ECO:0000259" key="7">
    <source>
        <dbReference type="Pfam" id="PF04547"/>
    </source>
</evidence>
<sequence length="138" mass="16003">MNNVVEIRADAFKLCRVFQRPMSRRVKDIGAWQRSFEVLGALSILTSCGILYLSPQVRRRAAGLSEVEYLLVFVLLEHVLLGVRYLLHIAISEKPEWVRAALAKKNYESKQAIKFERAQKNRRILTRKFKTVSLPHTH</sequence>
<dbReference type="Pfam" id="PF04547">
    <property type="entry name" value="Anoctamin"/>
    <property type="match status" value="1"/>
</dbReference>
<keyword evidence="4 6" id="KW-1133">Transmembrane helix</keyword>
<comment type="caution">
    <text evidence="6">Lacks conserved residue(s) required for the propagation of feature annotation.</text>
</comment>
<gene>
    <name evidence="8" type="ORF">NQ317_002696</name>
</gene>
<dbReference type="Proteomes" id="UP001162164">
    <property type="component" value="Unassembled WGS sequence"/>
</dbReference>
<evidence type="ECO:0000256" key="6">
    <source>
        <dbReference type="RuleBase" id="RU280814"/>
    </source>
</evidence>
<evidence type="ECO:0000256" key="1">
    <source>
        <dbReference type="ARBA" id="ARBA00004141"/>
    </source>
</evidence>
<keyword evidence="3 6" id="KW-0812">Transmembrane</keyword>
<feature type="transmembrane region" description="Helical" evidence="6">
    <location>
        <begin position="35"/>
        <end position="55"/>
    </location>
</feature>
<name>A0ABQ9IZ65_9CUCU</name>
<comment type="subcellular location">
    <subcellularLocation>
        <location evidence="1 6">Membrane</location>
        <topology evidence="1 6">Multi-pass membrane protein</topology>
    </subcellularLocation>
</comment>
<feature type="domain" description="Anoctamin transmembrane" evidence="7">
    <location>
        <begin position="1"/>
        <end position="104"/>
    </location>
</feature>
<proteinExistence type="inferred from homology"/>
<comment type="caution">
    <text evidence="8">The sequence shown here is derived from an EMBL/GenBank/DDBJ whole genome shotgun (WGS) entry which is preliminary data.</text>
</comment>
<evidence type="ECO:0000256" key="4">
    <source>
        <dbReference type="ARBA" id="ARBA00022989"/>
    </source>
</evidence>
<accession>A0ABQ9IZ65</accession>
<dbReference type="PANTHER" id="PTHR12308">
    <property type="entry name" value="ANOCTAMIN"/>
    <property type="match status" value="1"/>
</dbReference>
<comment type="similarity">
    <text evidence="2 6">Belongs to the anoctamin family.</text>
</comment>
<dbReference type="PANTHER" id="PTHR12308:SF74">
    <property type="entry name" value="ANOCTAMIN"/>
    <property type="match status" value="1"/>
</dbReference>
<keyword evidence="5 6" id="KW-0472">Membrane</keyword>